<dbReference type="GO" id="GO:0046406">
    <property type="term" value="F:magnesium protoporphyrin IX methyltransferase activity"/>
    <property type="evidence" value="ECO:0007669"/>
    <property type="project" value="UniProtKB-UniRule"/>
</dbReference>
<gene>
    <name evidence="6" type="ORF">GRI35_12595</name>
</gene>
<keyword evidence="2 6" id="KW-0808">Transferase</keyword>
<feature type="domain" description="Magnesium-protoporphyrin IX methyltransferase C-terminal" evidence="5">
    <location>
        <begin position="129"/>
        <end position="225"/>
    </location>
</feature>
<dbReference type="Proteomes" id="UP000460290">
    <property type="component" value="Unassembled WGS sequence"/>
</dbReference>
<reference evidence="6 7" key="1">
    <citation type="submission" date="2019-12" db="EMBL/GenBank/DDBJ databases">
        <title>Genomic-based taxomic classification of the family Erythrobacteraceae.</title>
        <authorList>
            <person name="Xu L."/>
        </authorList>
    </citation>
    <scope>NUCLEOTIDE SEQUENCE [LARGE SCALE GENOMIC DNA]</scope>
    <source>
        <strain evidence="6 7">KCTC 42006</strain>
    </source>
</reference>
<dbReference type="InterPro" id="IPR029063">
    <property type="entry name" value="SAM-dependent_MTases_sf"/>
</dbReference>
<dbReference type="InterPro" id="IPR010251">
    <property type="entry name" value="Mg_prot_MeTrfase"/>
</dbReference>
<evidence type="ECO:0000256" key="1">
    <source>
        <dbReference type="ARBA" id="ARBA00022603"/>
    </source>
</evidence>
<evidence type="ECO:0000256" key="4">
    <source>
        <dbReference type="NCBIfam" id="TIGR02021"/>
    </source>
</evidence>
<dbReference type="CDD" id="cd02440">
    <property type="entry name" value="AdoMet_MTases"/>
    <property type="match status" value="1"/>
</dbReference>
<dbReference type="NCBIfam" id="TIGR02021">
    <property type="entry name" value="BchM-ChlM"/>
    <property type="match status" value="1"/>
</dbReference>
<dbReference type="AlphaFoldDB" id="A0A844Z8R2"/>
<dbReference type="PANTHER" id="PTHR43464">
    <property type="entry name" value="METHYLTRANSFERASE"/>
    <property type="match status" value="1"/>
</dbReference>
<protein>
    <recommendedName>
        <fullName evidence="4">Magnesium protoporphyrin IX methyltransferase</fullName>
        <ecNumber evidence="4">2.1.1.11</ecNumber>
    </recommendedName>
</protein>
<evidence type="ECO:0000313" key="7">
    <source>
        <dbReference type="Proteomes" id="UP000460290"/>
    </source>
</evidence>
<dbReference type="Pfam" id="PF07109">
    <property type="entry name" value="Mg-por_mtran_C"/>
    <property type="match status" value="1"/>
</dbReference>
<organism evidence="6 7">
    <name type="scientific">Pontixanthobacter aestiaquae</name>
    <dbReference type="NCBI Taxonomy" id="1509367"/>
    <lineage>
        <taxon>Bacteria</taxon>
        <taxon>Pseudomonadati</taxon>
        <taxon>Pseudomonadota</taxon>
        <taxon>Alphaproteobacteria</taxon>
        <taxon>Sphingomonadales</taxon>
        <taxon>Erythrobacteraceae</taxon>
        <taxon>Pontixanthobacter</taxon>
    </lineage>
</organism>
<sequence length="227" mass="24586">MPNSSYAESRGRLETYFDQTARKAWEDLTSDVPVSGIRATVRAGRDEMRNVLLSTLPADMHGMRLLDAGCGTGALALAAAERGADVVAIDVSQGLIDVAAKRAPEGIAIDWRVGDMRDRALGIFDHVIAMDSLIHYDQDDVVAVLHAWAGRANHIAFTFAPGTALLRAMHLAGKLFPRSDRSPAIKPISESKLAHAIGMKLPGWNIDFTERVSSGFYKSQAMGVSRK</sequence>
<dbReference type="EMBL" id="WTYZ01000001">
    <property type="protein sequence ID" value="MXO84208.1"/>
    <property type="molecule type" value="Genomic_DNA"/>
</dbReference>
<keyword evidence="1 6" id="KW-0489">Methyltransferase</keyword>
<evidence type="ECO:0000259" key="5">
    <source>
        <dbReference type="Pfam" id="PF07109"/>
    </source>
</evidence>
<proteinExistence type="predicted"/>
<dbReference type="EC" id="2.1.1.11" evidence="4"/>
<dbReference type="GO" id="GO:0015995">
    <property type="term" value="P:chlorophyll biosynthetic process"/>
    <property type="evidence" value="ECO:0007669"/>
    <property type="project" value="UniProtKB-UniRule"/>
</dbReference>
<evidence type="ECO:0000313" key="6">
    <source>
        <dbReference type="EMBL" id="MXO84208.1"/>
    </source>
</evidence>
<accession>A0A844Z8R2</accession>
<keyword evidence="7" id="KW-1185">Reference proteome</keyword>
<evidence type="ECO:0000256" key="3">
    <source>
        <dbReference type="ARBA" id="ARBA00022691"/>
    </source>
</evidence>
<evidence type="ECO:0000256" key="2">
    <source>
        <dbReference type="ARBA" id="ARBA00022679"/>
    </source>
</evidence>
<dbReference type="SUPFAM" id="SSF53335">
    <property type="entry name" value="S-adenosyl-L-methionine-dependent methyltransferases"/>
    <property type="match status" value="1"/>
</dbReference>
<keyword evidence="3" id="KW-0949">S-adenosyl-L-methionine</keyword>
<dbReference type="Gene3D" id="3.40.50.150">
    <property type="entry name" value="Vaccinia Virus protein VP39"/>
    <property type="match status" value="1"/>
</dbReference>
<dbReference type="InterPro" id="IPR010940">
    <property type="entry name" value="Mg_prot_MeTrfase_C"/>
</dbReference>
<dbReference type="PANTHER" id="PTHR43464:SF19">
    <property type="entry name" value="UBIQUINONE BIOSYNTHESIS O-METHYLTRANSFERASE, MITOCHONDRIAL"/>
    <property type="match status" value="1"/>
</dbReference>
<comment type="caution">
    <text evidence="6">The sequence shown here is derived from an EMBL/GenBank/DDBJ whole genome shotgun (WGS) entry which is preliminary data.</text>
</comment>
<name>A0A844Z8R2_9SPHN</name>
<dbReference type="GO" id="GO:0032259">
    <property type="term" value="P:methylation"/>
    <property type="evidence" value="ECO:0007669"/>
    <property type="project" value="UniProtKB-KW"/>
</dbReference>
<dbReference type="OrthoDB" id="9765084at2"/>